<accession>A0ACC2MT84</accession>
<evidence type="ECO:0000313" key="2">
    <source>
        <dbReference type="Proteomes" id="UP001234297"/>
    </source>
</evidence>
<evidence type="ECO:0000313" key="1">
    <source>
        <dbReference type="EMBL" id="KAJ8648599.1"/>
    </source>
</evidence>
<reference evidence="1 2" key="1">
    <citation type="journal article" date="2022" name="Hortic Res">
        <title>A haplotype resolved chromosomal level avocado genome allows analysis of novel avocado genes.</title>
        <authorList>
            <person name="Nath O."/>
            <person name="Fletcher S.J."/>
            <person name="Hayward A."/>
            <person name="Shaw L.M."/>
            <person name="Masouleh A.K."/>
            <person name="Furtado A."/>
            <person name="Henry R.J."/>
            <person name="Mitter N."/>
        </authorList>
    </citation>
    <scope>NUCLEOTIDE SEQUENCE [LARGE SCALE GENOMIC DNA]</scope>
    <source>
        <strain evidence="2">cv. Hass</strain>
    </source>
</reference>
<name>A0ACC2MT84_PERAE</name>
<dbReference type="Proteomes" id="UP001234297">
    <property type="component" value="Chromosome 1"/>
</dbReference>
<sequence length="429" mass="48827">MRVTWCGANQFSNTNKRHAAAWGRDNLGEEVIRPYTPITLDSDVGYFELVIKMYPLGRMSHHFREMHVGEYLSVKGPKGHFKYQPGQVRAFGMLAGGSGITPMFQVTRAILENPKDSTKVYLIYANVTFEDILLKVNFELRPTAYEQGHGCSPRRTGIRSRDAVSVLSFPGTFSFSILLKDHISPYEMELTGPRWKGKGFAATALANPISKIVSQLQSSLLQSESCALILGSDVLLEADQEQADLLNRACFGRPIITADKDKQRFQLGLEEAFYLFHHLRCLSISDEDKRSKDDGELWEYMKSKRRTFSNHYVAYSHLRSKNWVVRSGAQYGVDFVVYRHHPALVHSEYAVLVLCEDGDGGNDRLRVWSDLHCTLRLCGSVAKTLLVLNINKKGADDRLPSCLEQYYVEERTLKRWIPEQCREDQMARS</sequence>
<comment type="caution">
    <text evidence="1">The sequence shown here is derived from an EMBL/GenBank/DDBJ whole genome shotgun (WGS) entry which is preliminary data.</text>
</comment>
<keyword evidence="2" id="KW-1185">Reference proteome</keyword>
<proteinExistence type="predicted"/>
<organism evidence="1 2">
    <name type="scientific">Persea americana</name>
    <name type="common">Avocado</name>
    <dbReference type="NCBI Taxonomy" id="3435"/>
    <lineage>
        <taxon>Eukaryota</taxon>
        <taxon>Viridiplantae</taxon>
        <taxon>Streptophyta</taxon>
        <taxon>Embryophyta</taxon>
        <taxon>Tracheophyta</taxon>
        <taxon>Spermatophyta</taxon>
        <taxon>Magnoliopsida</taxon>
        <taxon>Magnoliidae</taxon>
        <taxon>Laurales</taxon>
        <taxon>Lauraceae</taxon>
        <taxon>Persea</taxon>
    </lineage>
</organism>
<dbReference type="EMBL" id="CM056809">
    <property type="protein sequence ID" value="KAJ8648599.1"/>
    <property type="molecule type" value="Genomic_DNA"/>
</dbReference>
<protein>
    <submittedName>
        <fullName evidence="1">Uncharacterized protein</fullName>
    </submittedName>
</protein>
<gene>
    <name evidence="1" type="ORF">MRB53_001622</name>
</gene>